<dbReference type="Gramene" id="HORVU.MOREX.r2.6HG0511590.1">
    <property type="protein sequence ID" value="HORVU.MOREX.r2.6HG0511590.1"/>
    <property type="gene ID" value="HORVU.MOREX.r2.6HG0511590"/>
</dbReference>
<dbReference type="AlphaFoldDB" id="A0A8I6YVH5"/>
<keyword evidence="9" id="KW-1185">Reference proteome</keyword>
<feature type="compositionally biased region" description="Polar residues" evidence="6">
    <location>
        <begin position="599"/>
        <end position="611"/>
    </location>
</feature>
<feature type="region of interest" description="Disordered" evidence="6">
    <location>
        <begin position="665"/>
        <end position="727"/>
    </location>
</feature>
<feature type="transmembrane region" description="Helical" evidence="7">
    <location>
        <begin position="481"/>
        <end position="502"/>
    </location>
</feature>
<comment type="subcellular location">
    <subcellularLocation>
        <location evidence="1">Membrane</location>
        <topology evidence="1">Multi-pass membrane protein</topology>
    </subcellularLocation>
</comment>
<dbReference type="GeneID" id="123401603"/>
<evidence type="ECO:0000256" key="7">
    <source>
        <dbReference type="SAM" id="Phobius"/>
    </source>
</evidence>
<feature type="transmembrane region" description="Helical" evidence="7">
    <location>
        <begin position="31"/>
        <end position="52"/>
    </location>
</feature>
<dbReference type="Gramene" id="HORVU.MOREX.r3.6HG0616900.1">
    <property type="protein sequence ID" value="HORVU.MOREX.r3.6HG0616900.1"/>
    <property type="gene ID" value="HORVU.MOREX.r3.6HG0616900"/>
</dbReference>
<evidence type="ECO:0000256" key="2">
    <source>
        <dbReference type="ARBA" id="ARBA00010487"/>
    </source>
</evidence>
<feature type="compositionally biased region" description="Acidic residues" evidence="6">
    <location>
        <begin position="703"/>
        <end position="716"/>
    </location>
</feature>
<reference evidence="9" key="1">
    <citation type="journal article" date="2012" name="Nature">
        <title>A physical, genetic and functional sequence assembly of the barley genome.</title>
        <authorList>
            <consortium name="The International Barley Genome Sequencing Consortium"/>
            <person name="Mayer K.F."/>
            <person name="Waugh R."/>
            <person name="Brown J.W."/>
            <person name="Schulman A."/>
            <person name="Langridge P."/>
            <person name="Platzer M."/>
            <person name="Fincher G.B."/>
            <person name="Muehlbauer G.J."/>
            <person name="Sato K."/>
            <person name="Close T.J."/>
            <person name="Wise R.P."/>
            <person name="Stein N."/>
        </authorList>
    </citation>
    <scope>NUCLEOTIDE SEQUENCE [LARGE SCALE GENOMIC DNA]</scope>
    <source>
        <strain evidence="9">cv. Morex</strain>
    </source>
</reference>
<dbReference type="OrthoDB" id="203099at2759"/>
<evidence type="ECO:0000256" key="5">
    <source>
        <dbReference type="ARBA" id="ARBA00023136"/>
    </source>
</evidence>
<comment type="similarity">
    <text evidence="2">Belongs to the LIMR family.</text>
</comment>
<feature type="region of interest" description="Disordered" evidence="6">
    <location>
        <begin position="596"/>
        <end position="620"/>
    </location>
</feature>
<evidence type="ECO:0008006" key="10">
    <source>
        <dbReference type="Google" id="ProtNLM"/>
    </source>
</evidence>
<evidence type="ECO:0000256" key="1">
    <source>
        <dbReference type="ARBA" id="ARBA00004141"/>
    </source>
</evidence>
<dbReference type="KEGG" id="hvg:123401603"/>
<dbReference type="Proteomes" id="UP000011116">
    <property type="component" value="Chromosome 6H"/>
</dbReference>
<feature type="transmembrane region" description="Helical" evidence="7">
    <location>
        <begin position="386"/>
        <end position="407"/>
    </location>
</feature>
<evidence type="ECO:0000313" key="8">
    <source>
        <dbReference type="EnsemblPlants" id="HORVU.MOREX.r3.6HG0616900.1"/>
    </source>
</evidence>
<feature type="transmembrane region" description="Helical" evidence="7">
    <location>
        <begin position="6"/>
        <end position="24"/>
    </location>
</feature>
<dbReference type="SMR" id="A0A8I6YVH5"/>
<dbReference type="EnsemblPlants" id="HORVU.MOREX.r3.6HG0616900.1">
    <property type="protein sequence ID" value="HORVU.MOREX.r3.6HG0616900.1"/>
    <property type="gene ID" value="HORVU.MOREX.r3.6HG0616900"/>
</dbReference>
<feature type="transmembrane region" description="Helical" evidence="7">
    <location>
        <begin position="72"/>
        <end position="91"/>
    </location>
</feature>
<evidence type="ECO:0000256" key="3">
    <source>
        <dbReference type="ARBA" id="ARBA00022692"/>
    </source>
</evidence>
<dbReference type="Pfam" id="PF04791">
    <property type="entry name" value="LMBR1"/>
    <property type="match status" value="1"/>
</dbReference>
<evidence type="ECO:0000256" key="6">
    <source>
        <dbReference type="SAM" id="MobiDB-lite"/>
    </source>
</evidence>
<dbReference type="GO" id="GO:0016020">
    <property type="term" value="C:membrane"/>
    <property type="evidence" value="ECO:0000318"/>
    <property type="project" value="GO_Central"/>
</dbReference>
<feature type="transmembrane region" description="Helical" evidence="7">
    <location>
        <begin position="111"/>
        <end position="132"/>
    </location>
</feature>
<feature type="transmembrane region" description="Helical" evidence="7">
    <location>
        <begin position="138"/>
        <end position="163"/>
    </location>
</feature>
<dbReference type="InterPro" id="IPR051584">
    <property type="entry name" value="GPCR-associated_LMBR1"/>
</dbReference>
<dbReference type="PANTHER" id="PTHR21355:SF0">
    <property type="entry name" value="G-PROTEIN COUPLED RECEPTOR-ASSOCIATED PROTEIN LMBRD2"/>
    <property type="match status" value="1"/>
</dbReference>
<dbReference type="PANTHER" id="PTHR21355">
    <property type="entry name" value="G-PROTEIN COUPLED RECEPTOR-ASSOCIATED PROTEIN LMBRD2"/>
    <property type="match status" value="1"/>
</dbReference>
<organism evidence="8 9">
    <name type="scientific">Hordeum vulgare subsp. vulgare</name>
    <name type="common">Domesticated barley</name>
    <dbReference type="NCBI Taxonomy" id="112509"/>
    <lineage>
        <taxon>Eukaryota</taxon>
        <taxon>Viridiplantae</taxon>
        <taxon>Streptophyta</taxon>
        <taxon>Embryophyta</taxon>
        <taxon>Tracheophyta</taxon>
        <taxon>Spermatophyta</taxon>
        <taxon>Magnoliopsida</taxon>
        <taxon>Liliopsida</taxon>
        <taxon>Poales</taxon>
        <taxon>Poaceae</taxon>
        <taxon>BOP clade</taxon>
        <taxon>Pooideae</taxon>
        <taxon>Triticodae</taxon>
        <taxon>Triticeae</taxon>
        <taxon>Hordeinae</taxon>
        <taxon>Hordeum</taxon>
    </lineage>
</organism>
<keyword evidence="4 7" id="KW-1133">Transmembrane helix</keyword>
<evidence type="ECO:0000313" key="9">
    <source>
        <dbReference type="Proteomes" id="UP000011116"/>
    </source>
</evidence>
<keyword evidence="5 7" id="KW-0472">Membrane</keyword>
<evidence type="ECO:0000256" key="4">
    <source>
        <dbReference type="ARBA" id="ARBA00022989"/>
    </source>
</evidence>
<feature type="transmembrane region" description="Helical" evidence="7">
    <location>
        <begin position="345"/>
        <end position="366"/>
    </location>
</feature>
<sequence length="727" mass="82404">MWVFYLISLPLTLGMVVVTLRYFAGPGVPRYVQATVGYAWFCSLSVIILVPADIWTTLTGFDKGGIGFFWSWSYWSTFILTWAVVPTIQGYEDAGDFTVRERLKTSIHMNLLFYSIVGAIGLFGLILLLVMHRAWDGGLVGFLMACSNTFGLVTGAFLLGFGLSEIPRNIWKNADWTHRQKVLSHRVAKMAVKLDNAHQEYSNSIVVAQATSNQMSKRDLLRPYMDIIDRMVAQMLRDDPSFKPSGGRLGENDMDYDTDDKTMANLRRQLRMAHEEYYRCKSEYMTYVMEALDLEDTIKNYEHRDANGWKYVSSFRESRSGTLGSLLDTMEFIWRCILRKQLQKALAIILGCMSAAILLAEATLLPSGVDLSLFSILVKSVGKQEVLVQVAAFVPLMYMCICTYYSLFQIGMLMFYSLTPRQTSSVSLLMICSMVARYAPPISYNFLNLIRLGHNVKTTFEKRMGNIDDAVPFFGRRFNRIYPLIMVVYTLLVASNFFGRVIDYFGSWKMFKFQREEEHMDGFDPSGIIILQKERSWIEQGYKVGEQVIPLARFNGASTDVESGKVENTVEMKVGTTSSRVDGRAGQSKYAHNREMISNKYSSVRDQSRQATKPVKKETVSASVSLLEEGNSENRSAAGISQTWASMKNGFQNFKANMGAKKFTPLRQDPGFAPHLNGSSPESLDDIFQRIKRRPEDSPVDYLDNDDDDDDDENTGDMDPPFPGPRR</sequence>
<proteinExistence type="inferred from homology"/>
<dbReference type="RefSeq" id="XP_044951367.1">
    <property type="nucleotide sequence ID" value="XM_045095432.1"/>
</dbReference>
<keyword evidence="3 7" id="KW-0812">Transmembrane</keyword>
<protein>
    <recommendedName>
        <fullName evidence="10">LMBR1-like membrane protein</fullName>
    </recommendedName>
</protein>
<reference evidence="8" key="2">
    <citation type="submission" date="2020-10" db="EMBL/GenBank/DDBJ databases">
        <authorList>
            <person name="Scholz U."/>
            <person name="Mascher M."/>
            <person name="Fiebig A."/>
        </authorList>
    </citation>
    <scope>NUCLEOTIDE SEQUENCE [LARGE SCALE GENOMIC DNA]</scope>
    <source>
        <strain evidence="8">cv. Morex</strain>
    </source>
</reference>
<accession>A0A8I6YVH5</accession>
<name>A0A8I6YVH5_HORVV</name>
<reference evidence="8" key="3">
    <citation type="submission" date="2022-01" db="UniProtKB">
        <authorList>
            <consortium name="EnsemblPlants"/>
        </authorList>
    </citation>
    <scope>IDENTIFICATION</scope>
    <source>
        <strain evidence="8">subsp. vulgare</strain>
    </source>
</reference>
<dbReference type="InterPro" id="IPR006876">
    <property type="entry name" value="LMBR1-like_membr_prot"/>
</dbReference>
<gene>
    <name evidence="8" type="primary">LOC123401603</name>
</gene>